<name>A0A7S1U3P5_9STRA</name>
<dbReference type="InterPro" id="IPR004709">
    <property type="entry name" value="NaH_exchanger"/>
</dbReference>
<protein>
    <recommendedName>
        <fullName evidence="11">Cation/H+ exchanger transmembrane domain-containing protein</fullName>
    </recommendedName>
</protein>
<dbReference type="EMBL" id="HBGJ01022234">
    <property type="protein sequence ID" value="CAD9255987.1"/>
    <property type="molecule type" value="Transcribed_RNA"/>
</dbReference>
<dbReference type="PRINTS" id="PR01084">
    <property type="entry name" value="NAHEXCHNGR"/>
</dbReference>
<evidence type="ECO:0000256" key="6">
    <source>
        <dbReference type="ARBA" id="ARBA00023065"/>
    </source>
</evidence>
<feature type="transmembrane region" description="Helical" evidence="10">
    <location>
        <begin position="200"/>
        <end position="218"/>
    </location>
</feature>
<evidence type="ECO:0000256" key="9">
    <source>
        <dbReference type="SAM" id="MobiDB-lite"/>
    </source>
</evidence>
<keyword evidence="2" id="KW-0813">Transport</keyword>
<evidence type="ECO:0000256" key="7">
    <source>
        <dbReference type="ARBA" id="ARBA00023136"/>
    </source>
</evidence>
<sequence>MAHWQDCFELVQRESDEDPEEIFGRTDETFCSDIYDFYDDYCVDDEEAREGACCSEAKDLYLDRCDEEEDALREDAAFCIVMMILICCFLARSLLSSYGVTWIPEAGASVLVGAAAGGILKATDVHDLAFSDTVFMRILLPPIILSATVALDKRAFRNNFGIVMAFAVFGTLVASFVTGFITYSLAQLIDECEVTLVESLLFGTAISSVDPIAALVIFRSLGVPPSSPMYVALFGESVLNDGVVFMLFHLFLAFLDGENSNAGEVAGTIGFFVLGMLGSIVVGLAIPAFAGVLFTKLRGRFGPIMESSLLVVVALLPYYLCNALGWSGVVAIVASGLMVEPYVLKTVQRRSRRIFKTVLEFLTVAFETFVFAYVGVFMVLEEYDFCPTLVCIAILACVASRAMHVFPSTWVLNKYNTGKNLRRQQSLADMQAALGPGQPSPGGRNPLAPPEESSKTEAVSAMQVTRGSISEEPLHGRRDSDDHDDAEGPGFFGMVEAARNLGVREAFENRALLQDEAPLYDWKDQLLMWFVAMRGAVAFALIEAIPDYDIVKDEGSEGKSTLVFLTAIIIIVSIFVVGSAMVPLMKFLGVDKAAQEADEPETFGSGLTLPAPLPAQRETSAEDYTGTLNEPFLIRGYEHRFGTGEIFMDRYTEDGVASPIGESDRDTPPPEDGYSPPGAGGMNLGGLGFGFMGARRG</sequence>
<evidence type="ECO:0000259" key="11">
    <source>
        <dbReference type="Pfam" id="PF00999"/>
    </source>
</evidence>
<dbReference type="GO" id="GO:0005886">
    <property type="term" value="C:plasma membrane"/>
    <property type="evidence" value="ECO:0007669"/>
    <property type="project" value="TreeGrafter"/>
</dbReference>
<feature type="compositionally biased region" description="Basic and acidic residues" evidence="9">
    <location>
        <begin position="472"/>
        <end position="481"/>
    </location>
</feature>
<dbReference type="AlphaFoldDB" id="A0A7S1U3P5"/>
<feature type="compositionally biased region" description="Gly residues" evidence="9">
    <location>
        <begin position="678"/>
        <end position="687"/>
    </location>
</feature>
<dbReference type="GO" id="GO:0015386">
    <property type="term" value="F:potassium:proton antiporter activity"/>
    <property type="evidence" value="ECO:0007669"/>
    <property type="project" value="TreeGrafter"/>
</dbReference>
<feature type="transmembrane region" description="Helical" evidence="10">
    <location>
        <begin position="357"/>
        <end position="380"/>
    </location>
</feature>
<feature type="transmembrane region" description="Helical" evidence="10">
    <location>
        <begin position="76"/>
        <end position="95"/>
    </location>
</feature>
<evidence type="ECO:0000256" key="1">
    <source>
        <dbReference type="ARBA" id="ARBA00004141"/>
    </source>
</evidence>
<dbReference type="GO" id="GO:0015385">
    <property type="term" value="F:sodium:proton antiporter activity"/>
    <property type="evidence" value="ECO:0007669"/>
    <property type="project" value="InterPro"/>
</dbReference>
<feature type="transmembrane region" description="Helical" evidence="10">
    <location>
        <begin position="230"/>
        <end position="255"/>
    </location>
</feature>
<dbReference type="GO" id="GO:0000139">
    <property type="term" value="C:Golgi membrane"/>
    <property type="evidence" value="ECO:0007669"/>
    <property type="project" value="UniProtKB-SubCell"/>
</dbReference>
<feature type="transmembrane region" description="Helical" evidence="10">
    <location>
        <begin position="392"/>
        <end position="413"/>
    </location>
</feature>
<dbReference type="Gene3D" id="6.10.140.1330">
    <property type="match status" value="1"/>
</dbReference>
<feature type="transmembrane region" description="Helical" evidence="10">
    <location>
        <begin position="134"/>
        <end position="151"/>
    </location>
</feature>
<evidence type="ECO:0000256" key="10">
    <source>
        <dbReference type="SAM" id="Phobius"/>
    </source>
</evidence>
<feature type="domain" description="Cation/H+ exchanger transmembrane" evidence="11">
    <location>
        <begin position="96"/>
        <end position="421"/>
    </location>
</feature>
<evidence type="ECO:0000256" key="4">
    <source>
        <dbReference type="ARBA" id="ARBA00022989"/>
    </source>
</evidence>
<keyword evidence="6" id="KW-0406">Ion transport</keyword>
<keyword evidence="7 10" id="KW-0472">Membrane</keyword>
<feature type="region of interest" description="Disordered" evidence="9">
    <location>
        <begin position="657"/>
        <end position="687"/>
    </location>
</feature>
<evidence type="ECO:0000313" key="12">
    <source>
        <dbReference type="EMBL" id="CAD9255987.1"/>
    </source>
</evidence>
<dbReference type="InterPro" id="IPR006153">
    <property type="entry name" value="Cation/H_exchanger_TM"/>
</dbReference>
<dbReference type="PANTHER" id="PTHR10110:SF187">
    <property type="entry name" value="SODIUM_HYDROGEN EXCHANGER"/>
    <property type="match status" value="1"/>
</dbReference>
<feature type="transmembrane region" description="Helical" evidence="10">
    <location>
        <begin position="267"/>
        <end position="294"/>
    </location>
</feature>
<feature type="region of interest" description="Disordered" evidence="9">
    <location>
        <begin position="432"/>
        <end position="488"/>
    </location>
</feature>
<comment type="subcellular location">
    <subcellularLocation>
        <location evidence="1">Membrane</location>
        <topology evidence="1">Multi-pass membrane protein</topology>
    </subcellularLocation>
</comment>
<accession>A0A7S1U3P5</accession>
<evidence type="ECO:0000256" key="2">
    <source>
        <dbReference type="ARBA" id="ARBA00022448"/>
    </source>
</evidence>
<dbReference type="InterPro" id="IPR018422">
    <property type="entry name" value="Cation/H_exchanger_CPA1"/>
</dbReference>
<evidence type="ECO:0000256" key="8">
    <source>
        <dbReference type="ARBA" id="ARBA00023201"/>
    </source>
</evidence>
<dbReference type="PANTHER" id="PTHR10110">
    <property type="entry name" value="SODIUM/HYDROGEN EXCHANGER"/>
    <property type="match status" value="1"/>
</dbReference>
<feature type="transmembrane region" description="Helical" evidence="10">
    <location>
        <begin position="163"/>
        <end position="188"/>
    </location>
</feature>
<keyword evidence="3 10" id="KW-0812">Transmembrane</keyword>
<feature type="transmembrane region" description="Helical" evidence="10">
    <location>
        <begin position="526"/>
        <end position="542"/>
    </location>
</feature>
<reference evidence="12" key="1">
    <citation type="submission" date="2021-01" db="EMBL/GenBank/DDBJ databases">
        <authorList>
            <person name="Corre E."/>
            <person name="Pelletier E."/>
            <person name="Niang G."/>
            <person name="Scheremetjew M."/>
            <person name="Finn R."/>
            <person name="Kale V."/>
            <person name="Holt S."/>
            <person name="Cochrane G."/>
            <person name="Meng A."/>
            <person name="Brown T."/>
            <person name="Cohen L."/>
        </authorList>
    </citation>
    <scope>NUCLEOTIDE SEQUENCE</scope>
    <source>
        <strain evidence="12">CCMP2877</strain>
    </source>
</reference>
<dbReference type="Pfam" id="PF00999">
    <property type="entry name" value="Na_H_Exchanger"/>
    <property type="match status" value="1"/>
</dbReference>
<gene>
    <name evidence="12" type="ORF">PPAR1163_LOCUS14357</name>
</gene>
<dbReference type="GO" id="GO:0098719">
    <property type="term" value="P:sodium ion import across plasma membrane"/>
    <property type="evidence" value="ECO:0007669"/>
    <property type="project" value="TreeGrafter"/>
</dbReference>
<keyword evidence="5" id="KW-0915">Sodium</keyword>
<evidence type="ECO:0000256" key="5">
    <source>
        <dbReference type="ARBA" id="ARBA00023053"/>
    </source>
</evidence>
<keyword evidence="4 10" id="KW-1133">Transmembrane helix</keyword>
<evidence type="ECO:0000256" key="3">
    <source>
        <dbReference type="ARBA" id="ARBA00022692"/>
    </source>
</evidence>
<proteinExistence type="predicted"/>
<organism evidence="12">
    <name type="scientific">Phaeomonas parva</name>
    <dbReference type="NCBI Taxonomy" id="124430"/>
    <lineage>
        <taxon>Eukaryota</taxon>
        <taxon>Sar</taxon>
        <taxon>Stramenopiles</taxon>
        <taxon>Ochrophyta</taxon>
        <taxon>Pinguiophyceae</taxon>
        <taxon>Pinguiochrysidales</taxon>
        <taxon>Pinguiochrysidaceae</taxon>
        <taxon>Phaeomonas</taxon>
    </lineage>
</organism>
<keyword evidence="8" id="KW-0739">Sodium transport</keyword>
<dbReference type="GO" id="GO:0051453">
    <property type="term" value="P:regulation of intracellular pH"/>
    <property type="evidence" value="ECO:0007669"/>
    <property type="project" value="TreeGrafter"/>
</dbReference>
<feature type="transmembrane region" description="Helical" evidence="10">
    <location>
        <begin position="326"/>
        <end position="345"/>
    </location>
</feature>
<feature type="transmembrane region" description="Helical" evidence="10">
    <location>
        <begin position="562"/>
        <end position="582"/>
    </location>
</feature>